<name>A0A2V3ZYF4_9BACT</name>
<evidence type="ECO:0008006" key="3">
    <source>
        <dbReference type="Google" id="ProtNLM"/>
    </source>
</evidence>
<evidence type="ECO:0000313" key="2">
    <source>
        <dbReference type="Proteomes" id="UP000248079"/>
    </source>
</evidence>
<organism evidence="1 2">
    <name type="scientific">Marinifilum breve</name>
    <dbReference type="NCBI Taxonomy" id="2184082"/>
    <lineage>
        <taxon>Bacteria</taxon>
        <taxon>Pseudomonadati</taxon>
        <taxon>Bacteroidota</taxon>
        <taxon>Bacteroidia</taxon>
        <taxon>Marinilabiliales</taxon>
        <taxon>Marinifilaceae</taxon>
    </lineage>
</organism>
<evidence type="ECO:0000313" key="1">
    <source>
        <dbReference type="EMBL" id="PXX99215.1"/>
    </source>
</evidence>
<reference evidence="1 2" key="1">
    <citation type="submission" date="2018-05" db="EMBL/GenBank/DDBJ databases">
        <title>Marinifilum breve JC075T sp. nov., a marine bacterium isolated from Yongle Blue Hole in the South China Sea.</title>
        <authorList>
            <person name="Fu T."/>
        </authorList>
    </citation>
    <scope>NUCLEOTIDE SEQUENCE [LARGE SCALE GENOMIC DNA]</scope>
    <source>
        <strain evidence="1 2">JC075</strain>
    </source>
</reference>
<keyword evidence="2" id="KW-1185">Reference proteome</keyword>
<comment type="caution">
    <text evidence="1">The sequence shown here is derived from an EMBL/GenBank/DDBJ whole genome shotgun (WGS) entry which is preliminary data.</text>
</comment>
<dbReference type="EMBL" id="QFLI01000006">
    <property type="protein sequence ID" value="PXX99215.1"/>
    <property type="molecule type" value="Genomic_DNA"/>
</dbReference>
<dbReference type="OrthoDB" id="639802at2"/>
<dbReference type="SUPFAM" id="SSF52540">
    <property type="entry name" value="P-loop containing nucleoside triphosphate hydrolases"/>
    <property type="match status" value="1"/>
</dbReference>
<dbReference type="AlphaFoldDB" id="A0A2V3ZYF4"/>
<protein>
    <recommendedName>
        <fullName evidence="3">NACHT domain-containing protein</fullName>
    </recommendedName>
</protein>
<dbReference type="InterPro" id="IPR027417">
    <property type="entry name" value="P-loop_NTPase"/>
</dbReference>
<gene>
    <name evidence="1" type="ORF">DF185_15170</name>
</gene>
<dbReference type="Gene3D" id="3.40.50.300">
    <property type="entry name" value="P-loop containing nucleotide triphosphate hydrolases"/>
    <property type="match status" value="1"/>
</dbReference>
<proteinExistence type="predicted"/>
<dbReference type="Proteomes" id="UP000248079">
    <property type="component" value="Unassembled WGS sequence"/>
</dbReference>
<dbReference type="RefSeq" id="WP_110361607.1">
    <property type="nucleotide sequence ID" value="NZ_QFLI01000006.1"/>
</dbReference>
<sequence length="850" mass="99372">MIEQLKSEILKKFGEDLVYTKDCKFLADTICEETGSRISTTTIRRLFGFLKSTTTPAKYTLNILSSYLGYQSWEHFCNYWEYQPKEEIEPKENWTDFYNKAISFSTDTYKYISGQSGIPFKAVSPREESEQRIEKFLKSGNSALAFIAPGGFGKSTMIAKWFERKWLNKKNEDVILFLNASMMISFLNADFKLEDWLQDQLKFTHKDSLKYFLEHPEACESRIIFVIDALDEITYDNFKLERVFLQLKQFILNFKDSGKVKLILTSRNTTWQKFAMPFVFQSNALKDCWYDLNDDSEKINEANIPPLNHKEIQRVLEKTLNLQYAPNVSVDDLTYLQKKVISNPFFLELFIKLFSPNNIHKLNKGYELMHEYIKNKVYYSRYSEEKIDILYSVLDLISHGKEGTSAKKLELRERYPIHLKTAGDYYAAYQELLSFGIITEYISTNKKNNYCKYVKITNEVLFETLIGISLIEKNGELDFELIKKVDKDYQGYELKNRLISYLLESAFLSGKHMELKNLFELSDDTISAPCVLETIFNSSIYTEKYKIELIQHLAENKKSEKIFSKAFSDTLNIKDQSKEVLEIFAKNGATKNLRIRSLSLLLMSAMFSYESDKATAYYNELAQEEADTSCSGFTIAIRLAAVLMYNHFIGNKTDDIELLKLFYYREMAYLKYAEINSAIDGEFELILCMALTYMESYHKVLQLVDDAEHLYKSEGDKTWSSNYKLLQCYKIFAQYSLGMTLSKEQIDYLLHSKSEVNSSQNYYLQIYYNSFLSTCYQEKSKGQKVEEFFNKAIELSEFAKYHSCTASLYRKMARFYNGINEKTKEQICISEETRLLKKYASSYTFEALLV</sequence>
<accession>A0A2V3ZYF4</accession>